<gene>
    <name evidence="1" type="ORF">GCM10009069_05390</name>
</gene>
<dbReference type="Proteomes" id="UP000634004">
    <property type="component" value="Unassembled WGS sequence"/>
</dbReference>
<evidence type="ECO:0000313" key="1">
    <source>
        <dbReference type="EMBL" id="GHA85189.1"/>
    </source>
</evidence>
<proteinExistence type="predicted"/>
<reference evidence="1" key="2">
    <citation type="submission" date="2020-09" db="EMBL/GenBank/DDBJ databases">
        <authorList>
            <person name="Sun Q."/>
            <person name="Kim S."/>
        </authorList>
    </citation>
    <scope>NUCLEOTIDE SEQUENCE</scope>
    <source>
        <strain evidence="1">KCTC 32513</strain>
    </source>
</reference>
<name>A0A8J3G138_9PROT</name>
<evidence type="ECO:0000313" key="2">
    <source>
        <dbReference type="Proteomes" id="UP000634004"/>
    </source>
</evidence>
<accession>A0A8J3G138</accession>
<reference evidence="1" key="1">
    <citation type="journal article" date="2014" name="Int. J. Syst. Evol. Microbiol.">
        <title>Complete genome sequence of Corynebacterium casei LMG S-19264T (=DSM 44701T), isolated from a smear-ripened cheese.</title>
        <authorList>
            <consortium name="US DOE Joint Genome Institute (JGI-PGF)"/>
            <person name="Walter F."/>
            <person name="Albersmeier A."/>
            <person name="Kalinowski J."/>
            <person name="Ruckert C."/>
        </authorList>
    </citation>
    <scope>NUCLEOTIDE SEQUENCE</scope>
    <source>
        <strain evidence="1">KCTC 32513</strain>
    </source>
</reference>
<sequence>MTSYHHGPTFTEIMDSARRAAQYAVLLRDRCILTCEMKEEAMFALCLYETPDEDPYLTRAFSRMEEAVESLNAALADNPDVRANLDTNRLTISFNVA</sequence>
<organism evidence="1 2">
    <name type="scientific">Algimonas arctica</name>
    <dbReference type="NCBI Taxonomy" id="1479486"/>
    <lineage>
        <taxon>Bacteria</taxon>
        <taxon>Pseudomonadati</taxon>
        <taxon>Pseudomonadota</taxon>
        <taxon>Alphaproteobacteria</taxon>
        <taxon>Maricaulales</taxon>
        <taxon>Robiginitomaculaceae</taxon>
        <taxon>Algimonas</taxon>
    </lineage>
</organism>
<dbReference type="AlphaFoldDB" id="A0A8J3G138"/>
<keyword evidence="2" id="KW-1185">Reference proteome</keyword>
<dbReference type="EMBL" id="BMZH01000002">
    <property type="protein sequence ID" value="GHA85189.1"/>
    <property type="molecule type" value="Genomic_DNA"/>
</dbReference>
<protein>
    <submittedName>
        <fullName evidence="1">Uncharacterized protein</fullName>
    </submittedName>
</protein>
<comment type="caution">
    <text evidence="1">The sequence shown here is derived from an EMBL/GenBank/DDBJ whole genome shotgun (WGS) entry which is preliminary data.</text>
</comment>